<feature type="transmembrane region" description="Helical" evidence="1">
    <location>
        <begin position="270"/>
        <end position="291"/>
    </location>
</feature>
<dbReference type="AlphaFoldDB" id="A0A0W0SKU1"/>
<evidence type="ECO:0000313" key="2">
    <source>
        <dbReference type="EMBL" id="KTC83999.1"/>
    </source>
</evidence>
<feature type="transmembrane region" description="Helical" evidence="1">
    <location>
        <begin position="89"/>
        <end position="110"/>
    </location>
</feature>
<accession>A0A0W0SKU1</accession>
<evidence type="ECO:0008006" key="4">
    <source>
        <dbReference type="Google" id="ProtNLM"/>
    </source>
</evidence>
<proteinExistence type="predicted"/>
<gene>
    <name evidence="2" type="ORF">Ldro_3119</name>
</gene>
<feature type="transmembrane region" description="Helical" evidence="1">
    <location>
        <begin position="400"/>
        <end position="417"/>
    </location>
</feature>
<feature type="transmembrane region" description="Helical" evidence="1">
    <location>
        <begin position="142"/>
        <end position="159"/>
    </location>
</feature>
<name>A0A0W0SKU1_9GAMM</name>
<feature type="transmembrane region" description="Helical" evidence="1">
    <location>
        <begin position="12"/>
        <end position="30"/>
    </location>
</feature>
<keyword evidence="1" id="KW-0472">Membrane</keyword>
<feature type="transmembrane region" description="Helical" evidence="1">
    <location>
        <begin position="171"/>
        <end position="204"/>
    </location>
</feature>
<reference evidence="2 3" key="1">
    <citation type="submission" date="2015-11" db="EMBL/GenBank/DDBJ databases">
        <title>Genomic analysis of 38 Legionella species identifies large and diverse effector repertoires.</title>
        <authorList>
            <person name="Burstein D."/>
            <person name="Amaro F."/>
            <person name="Zusman T."/>
            <person name="Lifshitz Z."/>
            <person name="Cohen O."/>
            <person name="Gilbert J.A."/>
            <person name="Pupko T."/>
            <person name="Shuman H.A."/>
            <person name="Segal G."/>
        </authorList>
    </citation>
    <scope>NUCLEOTIDE SEQUENCE [LARGE SCALE GENOMIC DNA]</scope>
    <source>
        <strain evidence="2 3">ATCC 700990</strain>
    </source>
</reference>
<feature type="transmembrane region" description="Helical" evidence="1">
    <location>
        <begin position="303"/>
        <end position="332"/>
    </location>
</feature>
<dbReference type="Proteomes" id="UP000054736">
    <property type="component" value="Unassembled WGS sequence"/>
</dbReference>
<evidence type="ECO:0000256" key="1">
    <source>
        <dbReference type="SAM" id="Phobius"/>
    </source>
</evidence>
<dbReference type="EMBL" id="LNXY01000034">
    <property type="protein sequence ID" value="KTC83999.1"/>
    <property type="molecule type" value="Genomic_DNA"/>
</dbReference>
<sequence>MIRLFDWIKPQNYFFTVFLVVLLGIILKRITIGVDLSDEAYYATHLDGWLKEGVKNSPNLMIHQSAALLLFPLAYVYQNLVGHETGLILFLRLIYVLMALGAMLSLYFFIKPYRGQLLAALVLAFGFLFIPWSLPAPSYNTIGMHGMLAAISLFGIAVMQRQEKKKLSLNLFFLSALTWTCTIVAYPSLLMVFSGFVGIAFSLLKERAVVFYYLLFCGFLFAVALVLLFMILGPEHCIQIFRFTNAALQISGGIAAKFHKIYEQIFQSPTFAILCMASLSFGIIITIYPRLILVAELYLAGVIFYLTFFAKVVLFLVSHDIILIIALFGVFIPLTAIRRRENHLYQVLTIIYCSSLFAGLITSITASNGLFNFPIGGLLAACLTLAFIGYEEARERGRHGLIFILILSSYSMGFIAYKNNYGETDGSPLFIPNQKIDQGVFAGLKTSVQLASFISKVSSILPQETKGKKITVFGRLSGFYLLTSLAPSALTTWNYQFSETNLAGQMITQFYQDKKNQPCLIVEYSDPWTQPLTDREKSLLKNYRLKSSVESEARVVRVYQNPECG</sequence>
<keyword evidence="1" id="KW-0812">Transmembrane</keyword>
<dbReference type="STRING" id="1212489.Ldro_3119"/>
<organism evidence="2 3">
    <name type="scientific">Legionella drozanskii LLAP-1</name>
    <dbReference type="NCBI Taxonomy" id="1212489"/>
    <lineage>
        <taxon>Bacteria</taxon>
        <taxon>Pseudomonadati</taxon>
        <taxon>Pseudomonadota</taxon>
        <taxon>Gammaproteobacteria</taxon>
        <taxon>Legionellales</taxon>
        <taxon>Legionellaceae</taxon>
        <taxon>Legionella</taxon>
    </lineage>
</organism>
<dbReference type="RefSeq" id="WP_058497380.1">
    <property type="nucleotide sequence ID" value="NZ_CAAAIU010000016.1"/>
</dbReference>
<keyword evidence="1" id="KW-1133">Transmembrane helix</keyword>
<dbReference type="OrthoDB" id="8436204at2"/>
<feature type="transmembrane region" description="Helical" evidence="1">
    <location>
        <begin position="117"/>
        <end position="136"/>
    </location>
</feature>
<dbReference type="PATRIC" id="fig|1212489.4.peg.3304"/>
<feature type="transmembrane region" description="Helical" evidence="1">
    <location>
        <begin position="210"/>
        <end position="232"/>
    </location>
</feature>
<keyword evidence="3" id="KW-1185">Reference proteome</keyword>
<feature type="transmembrane region" description="Helical" evidence="1">
    <location>
        <begin position="370"/>
        <end position="388"/>
    </location>
</feature>
<protein>
    <recommendedName>
        <fullName evidence="4">Glycosyltransferase RgtA/B/C/D-like domain-containing protein</fullName>
    </recommendedName>
</protein>
<feature type="transmembrane region" description="Helical" evidence="1">
    <location>
        <begin position="344"/>
        <end position="364"/>
    </location>
</feature>
<comment type="caution">
    <text evidence="2">The sequence shown here is derived from an EMBL/GenBank/DDBJ whole genome shotgun (WGS) entry which is preliminary data.</text>
</comment>
<evidence type="ECO:0000313" key="3">
    <source>
        <dbReference type="Proteomes" id="UP000054736"/>
    </source>
</evidence>